<gene>
    <name evidence="1" type="ORF">KCG44_02690</name>
</gene>
<keyword evidence="2" id="KW-1185">Reference proteome</keyword>
<evidence type="ECO:0000313" key="1">
    <source>
        <dbReference type="EMBL" id="MBV7255689.1"/>
    </source>
</evidence>
<protein>
    <submittedName>
        <fullName evidence="1">GDYXXLXY domain-containing protein</fullName>
    </submittedName>
</protein>
<dbReference type="EMBL" id="JAGSPA010000001">
    <property type="protein sequence ID" value="MBV7255689.1"/>
    <property type="molecule type" value="Genomic_DNA"/>
</dbReference>
<proteinExistence type="predicted"/>
<evidence type="ECO:0000313" key="2">
    <source>
        <dbReference type="Proteomes" id="UP000722336"/>
    </source>
</evidence>
<dbReference type="Pfam" id="PF14345">
    <property type="entry name" value="GDYXXLXY"/>
    <property type="match status" value="1"/>
</dbReference>
<comment type="caution">
    <text evidence="1">The sequence shown here is derived from an EMBL/GenBank/DDBJ whole genome shotgun (WGS) entry which is preliminary data.</text>
</comment>
<dbReference type="InterPro" id="IPR025833">
    <property type="entry name" value="GDYXXLXY"/>
</dbReference>
<reference evidence="1 2" key="1">
    <citation type="submission" date="2021-04" db="EMBL/GenBank/DDBJ databases">
        <authorList>
            <person name="Pira H."/>
            <person name="Risdian C."/>
            <person name="Wink J."/>
        </authorList>
    </citation>
    <scope>NUCLEOTIDE SEQUENCE [LARGE SCALE GENOMIC DNA]</scope>
    <source>
        <strain evidence="1 2">WHA3</strain>
    </source>
</reference>
<accession>A0ABS6SBA0</accession>
<dbReference type="Proteomes" id="UP000722336">
    <property type="component" value="Unassembled WGS sequence"/>
</dbReference>
<name>A0ABS6SBA0_9SPHN</name>
<organism evidence="1 2">
    <name type="scientific">Pacificimonas pallii</name>
    <dbReference type="NCBI Taxonomy" id="2827236"/>
    <lineage>
        <taxon>Bacteria</taxon>
        <taxon>Pseudomonadati</taxon>
        <taxon>Pseudomonadota</taxon>
        <taxon>Alphaproteobacteria</taxon>
        <taxon>Sphingomonadales</taxon>
        <taxon>Sphingosinicellaceae</taxon>
        <taxon>Pacificimonas</taxon>
    </lineage>
</organism>
<dbReference type="RefSeq" id="WP_218444047.1">
    <property type="nucleotide sequence ID" value="NZ_JAGSPA010000001.1"/>
</dbReference>
<sequence>MTRILLFAVLVLPLLALAGSIGLREAELASAEEWVIPVTGFDPRDMLRGRYILYRYDQEIAGNVDMCRDGKCRLCLTGPAPDGTRLEIRDLPSAPCQTGIDWAASDLNMTALPPFAVSRDRDVRLPPRFSLSGRFFVPDADAAALETAVLDDQIAMSVRITPDGRVLNRRLVPRIAAPREETEK</sequence>